<evidence type="ECO:0008006" key="5">
    <source>
        <dbReference type="Google" id="ProtNLM"/>
    </source>
</evidence>
<evidence type="ECO:0000256" key="2">
    <source>
        <dbReference type="SAM" id="Phobius"/>
    </source>
</evidence>
<keyword evidence="4" id="KW-1185">Reference proteome</keyword>
<dbReference type="RefSeq" id="XP_005782741.1">
    <property type="nucleotide sequence ID" value="XM_005782684.1"/>
</dbReference>
<reference evidence="3" key="2">
    <citation type="submission" date="2024-10" db="UniProtKB">
        <authorList>
            <consortium name="EnsemblProtists"/>
        </authorList>
    </citation>
    <scope>IDENTIFICATION</scope>
</reference>
<keyword evidence="2" id="KW-0812">Transmembrane</keyword>
<keyword evidence="2" id="KW-0472">Membrane</keyword>
<evidence type="ECO:0000256" key="1">
    <source>
        <dbReference type="SAM" id="MobiDB-lite"/>
    </source>
</evidence>
<reference evidence="4" key="1">
    <citation type="journal article" date="2013" name="Nature">
        <title>Pan genome of the phytoplankton Emiliania underpins its global distribution.</title>
        <authorList>
            <person name="Read B.A."/>
            <person name="Kegel J."/>
            <person name="Klute M.J."/>
            <person name="Kuo A."/>
            <person name="Lefebvre S.C."/>
            <person name="Maumus F."/>
            <person name="Mayer C."/>
            <person name="Miller J."/>
            <person name="Monier A."/>
            <person name="Salamov A."/>
            <person name="Young J."/>
            <person name="Aguilar M."/>
            <person name="Claverie J.M."/>
            <person name="Frickenhaus S."/>
            <person name="Gonzalez K."/>
            <person name="Herman E.K."/>
            <person name="Lin Y.C."/>
            <person name="Napier J."/>
            <person name="Ogata H."/>
            <person name="Sarno A.F."/>
            <person name="Shmutz J."/>
            <person name="Schroeder D."/>
            <person name="de Vargas C."/>
            <person name="Verret F."/>
            <person name="von Dassow P."/>
            <person name="Valentin K."/>
            <person name="Van de Peer Y."/>
            <person name="Wheeler G."/>
            <person name="Dacks J.B."/>
            <person name="Delwiche C.F."/>
            <person name="Dyhrman S.T."/>
            <person name="Glockner G."/>
            <person name="John U."/>
            <person name="Richards T."/>
            <person name="Worden A.Z."/>
            <person name="Zhang X."/>
            <person name="Grigoriev I.V."/>
            <person name="Allen A.E."/>
            <person name="Bidle K."/>
            <person name="Borodovsky M."/>
            <person name="Bowler C."/>
            <person name="Brownlee C."/>
            <person name="Cock J.M."/>
            <person name="Elias M."/>
            <person name="Gladyshev V.N."/>
            <person name="Groth M."/>
            <person name="Guda C."/>
            <person name="Hadaegh A."/>
            <person name="Iglesias-Rodriguez M.D."/>
            <person name="Jenkins J."/>
            <person name="Jones B.M."/>
            <person name="Lawson T."/>
            <person name="Leese F."/>
            <person name="Lindquist E."/>
            <person name="Lobanov A."/>
            <person name="Lomsadze A."/>
            <person name="Malik S.B."/>
            <person name="Marsh M.E."/>
            <person name="Mackinder L."/>
            <person name="Mock T."/>
            <person name="Mueller-Roeber B."/>
            <person name="Pagarete A."/>
            <person name="Parker M."/>
            <person name="Probert I."/>
            <person name="Quesneville H."/>
            <person name="Raines C."/>
            <person name="Rensing S.A."/>
            <person name="Riano-Pachon D.M."/>
            <person name="Richier S."/>
            <person name="Rokitta S."/>
            <person name="Shiraiwa Y."/>
            <person name="Soanes D.M."/>
            <person name="van der Giezen M."/>
            <person name="Wahlund T.M."/>
            <person name="Williams B."/>
            <person name="Wilson W."/>
            <person name="Wolfe G."/>
            <person name="Wurch L.L."/>
        </authorList>
    </citation>
    <scope>NUCLEOTIDE SEQUENCE</scope>
</reference>
<evidence type="ECO:0000313" key="3">
    <source>
        <dbReference type="EnsemblProtists" id="EOD30312"/>
    </source>
</evidence>
<dbReference type="EnsemblProtists" id="EOD30312">
    <property type="protein sequence ID" value="EOD30312"/>
    <property type="gene ID" value="EMIHUDRAFT_232979"/>
</dbReference>
<dbReference type="GeneID" id="17275624"/>
<organism evidence="3 4">
    <name type="scientific">Emiliania huxleyi (strain CCMP1516)</name>
    <dbReference type="NCBI Taxonomy" id="280463"/>
    <lineage>
        <taxon>Eukaryota</taxon>
        <taxon>Haptista</taxon>
        <taxon>Haptophyta</taxon>
        <taxon>Prymnesiophyceae</taxon>
        <taxon>Isochrysidales</taxon>
        <taxon>Noelaerhabdaceae</taxon>
        <taxon>Emiliania</taxon>
    </lineage>
</organism>
<feature type="transmembrane region" description="Helical" evidence="2">
    <location>
        <begin position="136"/>
        <end position="160"/>
    </location>
</feature>
<dbReference type="HOGENOM" id="CLU_856462_0_0_1"/>
<name>A0A0D3K3H7_EMIH1</name>
<evidence type="ECO:0000313" key="4">
    <source>
        <dbReference type="Proteomes" id="UP000013827"/>
    </source>
</evidence>
<proteinExistence type="predicted"/>
<protein>
    <recommendedName>
        <fullName evidence="5">H(+)-exporting diphosphatase</fullName>
    </recommendedName>
</protein>
<dbReference type="KEGG" id="ehx:EMIHUDRAFT_232979"/>
<feature type="transmembrane region" description="Helical" evidence="2">
    <location>
        <begin position="29"/>
        <end position="52"/>
    </location>
</feature>
<feature type="compositionally biased region" description="Basic and acidic residues" evidence="1">
    <location>
        <begin position="83"/>
        <end position="92"/>
    </location>
</feature>
<dbReference type="AlphaFoldDB" id="A0A0D3K3H7"/>
<accession>A0A0D3K3H7</accession>
<keyword evidence="2" id="KW-1133">Transmembrane helix</keyword>
<dbReference type="PaxDb" id="2903-EOD30312"/>
<dbReference type="Proteomes" id="UP000013827">
    <property type="component" value="Unassembled WGS sequence"/>
</dbReference>
<feature type="region of interest" description="Disordered" evidence="1">
    <location>
        <begin position="79"/>
        <end position="118"/>
    </location>
</feature>
<sequence length="325" mass="33477">MIAVGGAVLTLYAARDIYFALDEPSSLIAPIAIALCVIAIVGPLLTCGYGCFSRRTYLASTPYSSGVYARRSPSGSSTVEALKAVEGDDESGRLSPRSHYLKDPSNDPALRGGGDAITPGERRGCSSCGGCAREAVYVLFLAMLHLLTIGAVVIGVAALLTAGTGYAVSLSGHDGCDALGDAFDSLDGLSAVVNPSLSGAFGAADGNGTLAVVQPLCEAVGAVEAGDGLAECALLDAGIGIAAWVLSLWPLQWDGLDDLAHEIGGACATLSTSLASFSYSRYLMLGRAHRLKRERAAREQDAAAVSIQKHVRGSRSEFFISLSDK</sequence>